<dbReference type="InterPro" id="IPR005337">
    <property type="entry name" value="RapZ-like"/>
</dbReference>
<dbReference type="OrthoDB" id="9784461at2"/>
<dbReference type="PANTHER" id="PTHR30448:SF0">
    <property type="entry name" value="RNASE ADAPTER PROTEIN RAPZ"/>
    <property type="match status" value="1"/>
</dbReference>
<evidence type="ECO:0000313" key="8">
    <source>
        <dbReference type="Proteomes" id="UP000228948"/>
    </source>
</evidence>
<dbReference type="STRING" id="441209.GCA_001870665_01476"/>
<evidence type="ECO:0000256" key="1">
    <source>
        <dbReference type="ARBA" id="ARBA00022741"/>
    </source>
</evidence>
<keyword evidence="8" id="KW-1185">Reference proteome</keyword>
<dbReference type="GO" id="GO:0005524">
    <property type="term" value="F:ATP binding"/>
    <property type="evidence" value="ECO:0007669"/>
    <property type="project" value="UniProtKB-UniRule"/>
</dbReference>
<keyword evidence="3 4" id="KW-0342">GTP-binding</keyword>
<evidence type="ECO:0000256" key="3">
    <source>
        <dbReference type="ARBA" id="ARBA00023134"/>
    </source>
</evidence>
<name>A0A2K8K8T7_9RHOB</name>
<reference evidence="7 8" key="1">
    <citation type="submission" date="2017-11" db="EMBL/GenBank/DDBJ databases">
        <title>Revised Sequence and Annotation of the Rhodobaca barguzinensis strain alga05 Genome.</title>
        <authorList>
            <person name="Kopejtka K."/>
            <person name="Tomasch J.M."/>
            <person name="Bunk B."/>
            <person name="Koblizek M."/>
        </authorList>
    </citation>
    <scope>NUCLEOTIDE SEQUENCE [LARGE SCALE GENOMIC DNA]</scope>
    <source>
        <strain evidence="8">alga05</strain>
    </source>
</reference>
<evidence type="ECO:0000259" key="6">
    <source>
        <dbReference type="Pfam" id="PF22740"/>
    </source>
</evidence>
<sequence>MTDAAIQDSDLAQLVLLTGPSGAGRSTALKALEDIGFEAIDNMPISLVRPLVAAPLERPLALVLDPRNRDFSVDALLALVGDLQSLGRVNLDLVFLDCPVPVLIRRFSETRRRHPLSPDGTAREGIEFEARLLAPVRLRADVLIDTEALTPHDLRARMHGLFDDRAGQSMRVQIESFSYKRGIPAGVDLVFDCRFLKNPHWQADLRRLDGRDARVAGFVSADHRFDGFFRRIHELVESLLPEYAHEGKSQLTIGFGCTGGQHRSVATAEKLAIALAQTKWQVSKRHRELERIATQVAIAENE</sequence>
<dbReference type="GO" id="GO:0005525">
    <property type="term" value="F:GTP binding"/>
    <property type="evidence" value="ECO:0007669"/>
    <property type="project" value="UniProtKB-UniRule"/>
</dbReference>
<feature type="binding site" evidence="4">
    <location>
        <begin position="19"/>
        <end position="26"/>
    </location>
    <ligand>
        <name>ATP</name>
        <dbReference type="ChEBI" id="CHEBI:30616"/>
    </ligand>
</feature>
<dbReference type="RefSeq" id="WP_071480404.1">
    <property type="nucleotide sequence ID" value="NZ_CP024899.1"/>
</dbReference>
<dbReference type="PANTHER" id="PTHR30448">
    <property type="entry name" value="RNASE ADAPTER PROTEIN RAPZ"/>
    <property type="match status" value="1"/>
</dbReference>
<dbReference type="KEGG" id="rbg:BG454_08495"/>
<dbReference type="InterPro" id="IPR027417">
    <property type="entry name" value="P-loop_NTPase"/>
</dbReference>
<evidence type="ECO:0000256" key="2">
    <source>
        <dbReference type="ARBA" id="ARBA00022840"/>
    </source>
</evidence>
<feature type="binding site" evidence="4">
    <location>
        <begin position="65"/>
        <end position="68"/>
    </location>
    <ligand>
        <name>GTP</name>
        <dbReference type="ChEBI" id="CHEBI:37565"/>
    </ligand>
</feature>
<feature type="domain" description="RapZ C-terminal" evidence="6">
    <location>
        <begin position="170"/>
        <end position="290"/>
    </location>
</feature>
<evidence type="ECO:0000256" key="4">
    <source>
        <dbReference type="HAMAP-Rule" id="MF_00636"/>
    </source>
</evidence>
<dbReference type="HAMAP" id="MF_00636">
    <property type="entry name" value="RapZ_like"/>
    <property type="match status" value="1"/>
</dbReference>
<dbReference type="Proteomes" id="UP000228948">
    <property type="component" value="Chromosome"/>
</dbReference>
<keyword evidence="1 4" id="KW-0547">Nucleotide-binding</keyword>
<protein>
    <submittedName>
        <fullName evidence="7">RNase adapter RapZ</fullName>
    </submittedName>
</protein>
<dbReference type="InterPro" id="IPR053930">
    <property type="entry name" value="RapZ-like_N"/>
</dbReference>
<dbReference type="Pfam" id="PF22740">
    <property type="entry name" value="PapZ_C"/>
    <property type="match status" value="1"/>
</dbReference>
<keyword evidence="2 4" id="KW-0067">ATP-binding</keyword>
<dbReference type="PIRSF" id="PIRSF005052">
    <property type="entry name" value="P-loopkin"/>
    <property type="match status" value="1"/>
</dbReference>
<dbReference type="Pfam" id="PF03668">
    <property type="entry name" value="RapZ-like_N"/>
    <property type="match status" value="1"/>
</dbReference>
<dbReference type="NCBIfam" id="NF003828">
    <property type="entry name" value="PRK05416.1"/>
    <property type="match status" value="1"/>
</dbReference>
<feature type="domain" description="RapZ-like N-terminal" evidence="5">
    <location>
        <begin position="13"/>
        <end position="161"/>
    </location>
</feature>
<evidence type="ECO:0000259" key="5">
    <source>
        <dbReference type="Pfam" id="PF03668"/>
    </source>
</evidence>
<organism evidence="7 8">
    <name type="scientific">Roseinatronobacter bogoriensis subsp. barguzinensis</name>
    <dbReference type="NCBI Taxonomy" id="441209"/>
    <lineage>
        <taxon>Bacteria</taxon>
        <taxon>Pseudomonadati</taxon>
        <taxon>Pseudomonadota</taxon>
        <taxon>Alphaproteobacteria</taxon>
        <taxon>Rhodobacterales</taxon>
        <taxon>Paracoccaceae</taxon>
        <taxon>Roseinatronobacter</taxon>
    </lineage>
</organism>
<evidence type="ECO:0000313" key="7">
    <source>
        <dbReference type="EMBL" id="ATX65862.1"/>
    </source>
</evidence>
<dbReference type="InterPro" id="IPR053931">
    <property type="entry name" value="RapZ_C"/>
</dbReference>
<accession>A0A2K8K8T7</accession>
<dbReference type="AlphaFoldDB" id="A0A2K8K8T7"/>
<dbReference type="SUPFAM" id="SSF52540">
    <property type="entry name" value="P-loop containing nucleoside triphosphate hydrolases"/>
    <property type="match status" value="1"/>
</dbReference>
<gene>
    <name evidence="7" type="ORF">BG454_08495</name>
</gene>
<proteinExistence type="inferred from homology"/>
<dbReference type="EMBL" id="CP024899">
    <property type="protein sequence ID" value="ATX65862.1"/>
    <property type="molecule type" value="Genomic_DNA"/>
</dbReference>